<accession>A0A7W5FQ44</accession>
<dbReference type="InterPro" id="IPR018060">
    <property type="entry name" value="HTH_AraC"/>
</dbReference>
<protein>
    <submittedName>
        <fullName evidence="5">AraC-like DNA-binding protein</fullName>
    </submittedName>
</protein>
<sequence>MTFIANFGLTDMPLYFAYKRTSTSETEFQGTFHAHQGVEILIVHEGKGTLIIDQRSYELQPGLVCVFQPYQLHHIQVELSENTPFIRTIIHYEPARYESFLDQWPALQGFFKHIHKGKLPAHIWHEAELAPLSFLLRDLDERLPGLSKDQYMEESSLFIVSFFRAFKQLWDKQHKGAAGKQELRKPHQAERILEWLEGHYKEPLRLELMSKDLHLSTYHLSHLFRECTGSSISDYLTAKRMQQAVLLLLSTDKAVSLIAEEVGVVSTSYFCKVFKDYFGLPPYRYRKQWRDRNLLEG</sequence>
<name>A0A7W5FQ44_9BACL</name>
<organism evidence="5 6">
    <name type="scientific">Paenibacillus phyllosphaerae</name>
    <dbReference type="NCBI Taxonomy" id="274593"/>
    <lineage>
        <taxon>Bacteria</taxon>
        <taxon>Bacillati</taxon>
        <taxon>Bacillota</taxon>
        <taxon>Bacilli</taxon>
        <taxon>Bacillales</taxon>
        <taxon>Paenibacillaceae</taxon>
        <taxon>Paenibacillus</taxon>
    </lineage>
</organism>
<evidence type="ECO:0000256" key="2">
    <source>
        <dbReference type="ARBA" id="ARBA00023125"/>
    </source>
</evidence>
<evidence type="ECO:0000313" key="5">
    <source>
        <dbReference type="EMBL" id="MBB3112842.1"/>
    </source>
</evidence>
<dbReference type="GO" id="GO:0043565">
    <property type="term" value="F:sequence-specific DNA binding"/>
    <property type="evidence" value="ECO:0007669"/>
    <property type="project" value="InterPro"/>
</dbReference>
<evidence type="ECO:0000259" key="4">
    <source>
        <dbReference type="PROSITE" id="PS01124"/>
    </source>
</evidence>
<evidence type="ECO:0000256" key="3">
    <source>
        <dbReference type="ARBA" id="ARBA00023163"/>
    </source>
</evidence>
<reference evidence="5 6" key="1">
    <citation type="submission" date="2020-08" db="EMBL/GenBank/DDBJ databases">
        <title>Genomic Encyclopedia of Type Strains, Phase III (KMG-III): the genomes of soil and plant-associated and newly described type strains.</title>
        <authorList>
            <person name="Whitman W."/>
        </authorList>
    </citation>
    <scope>NUCLEOTIDE SEQUENCE [LARGE SCALE GENOMIC DNA]</scope>
    <source>
        <strain evidence="5 6">CECT 5862</strain>
    </source>
</reference>
<dbReference type="Pfam" id="PF02311">
    <property type="entry name" value="AraC_binding"/>
    <property type="match status" value="1"/>
</dbReference>
<dbReference type="GO" id="GO:0003700">
    <property type="term" value="F:DNA-binding transcription factor activity"/>
    <property type="evidence" value="ECO:0007669"/>
    <property type="project" value="InterPro"/>
</dbReference>
<dbReference type="PANTHER" id="PTHR43280:SF28">
    <property type="entry name" value="HTH-TYPE TRANSCRIPTIONAL ACTIVATOR RHAS"/>
    <property type="match status" value="1"/>
</dbReference>
<dbReference type="EMBL" id="JACHXK010000014">
    <property type="protein sequence ID" value="MBB3112842.1"/>
    <property type="molecule type" value="Genomic_DNA"/>
</dbReference>
<dbReference type="PROSITE" id="PS01124">
    <property type="entry name" value="HTH_ARAC_FAMILY_2"/>
    <property type="match status" value="1"/>
</dbReference>
<dbReference type="Pfam" id="PF12833">
    <property type="entry name" value="HTH_18"/>
    <property type="match status" value="1"/>
</dbReference>
<dbReference type="SMART" id="SM00342">
    <property type="entry name" value="HTH_ARAC"/>
    <property type="match status" value="1"/>
</dbReference>
<comment type="caution">
    <text evidence="5">The sequence shown here is derived from an EMBL/GenBank/DDBJ whole genome shotgun (WGS) entry which is preliminary data.</text>
</comment>
<keyword evidence="3" id="KW-0804">Transcription</keyword>
<dbReference type="InterPro" id="IPR037923">
    <property type="entry name" value="HTH-like"/>
</dbReference>
<dbReference type="AlphaFoldDB" id="A0A7W5FQ44"/>
<evidence type="ECO:0000256" key="1">
    <source>
        <dbReference type="ARBA" id="ARBA00023015"/>
    </source>
</evidence>
<proteinExistence type="predicted"/>
<dbReference type="InterPro" id="IPR009057">
    <property type="entry name" value="Homeodomain-like_sf"/>
</dbReference>
<dbReference type="InterPro" id="IPR014710">
    <property type="entry name" value="RmlC-like_jellyroll"/>
</dbReference>
<dbReference type="InterPro" id="IPR003313">
    <property type="entry name" value="AraC-bd"/>
</dbReference>
<feature type="domain" description="HTH araC/xylS-type" evidence="4">
    <location>
        <begin position="190"/>
        <end position="288"/>
    </location>
</feature>
<keyword evidence="2 5" id="KW-0238">DNA-binding</keyword>
<evidence type="ECO:0000313" key="6">
    <source>
        <dbReference type="Proteomes" id="UP000570361"/>
    </source>
</evidence>
<dbReference type="Proteomes" id="UP000570361">
    <property type="component" value="Unassembled WGS sequence"/>
</dbReference>
<keyword evidence="6" id="KW-1185">Reference proteome</keyword>
<dbReference type="SUPFAM" id="SSF46689">
    <property type="entry name" value="Homeodomain-like"/>
    <property type="match status" value="2"/>
</dbReference>
<dbReference type="Gene3D" id="2.60.120.10">
    <property type="entry name" value="Jelly Rolls"/>
    <property type="match status" value="1"/>
</dbReference>
<dbReference type="Gene3D" id="1.10.10.60">
    <property type="entry name" value="Homeodomain-like"/>
    <property type="match status" value="2"/>
</dbReference>
<dbReference type="RefSeq" id="WP_183602946.1">
    <property type="nucleotide sequence ID" value="NZ_JACHXK010000014.1"/>
</dbReference>
<keyword evidence="1" id="KW-0805">Transcription regulation</keyword>
<dbReference type="SUPFAM" id="SSF51215">
    <property type="entry name" value="Regulatory protein AraC"/>
    <property type="match status" value="1"/>
</dbReference>
<gene>
    <name evidence="5" type="ORF">FHS18_004944</name>
</gene>
<dbReference type="PANTHER" id="PTHR43280">
    <property type="entry name" value="ARAC-FAMILY TRANSCRIPTIONAL REGULATOR"/>
    <property type="match status" value="1"/>
</dbReference>